<dbReference type="EnsemblPlants" id="AET7Gv21290000.17">
    <property type="protein sequence ID" value="AET7Gv21290000.17"/>
    <property type="gene ID" value="AET7Gv21290000"/>
</dbReference>
<reference evidence="1" key="5">
    <citation type="journal article" date="2021" name="G3 (Bethesda)">
        <title>Aegilops tauschii genome assembly Aet v5.0 features greater sequence contiguity and improved annotation.</title>
        <authorList>
            <person name="Wang L."/>
            <person name="Zhu T."/>
            <person name="Rodriguez J.C."/>
            <person name="Deal K.R."/>
            <person name="Dubcovsky J."/>
            <person name="McGuire P.E."/>
            <person name="Lux T."/>
            <person name="Spannagl M."/>
            <person name="Mayer K.F.X."/>
            <person name="Baldrich P."/>
            <person name="Meyers B.C."/>
            <person name="Huo N."/>
            <person name="Gu Y.Q."/>
            <person name="Zhou H."/>
            <person name="Devos K.M."/>
            <person name="Bennetzen J.L."/>
            <person name="Unver T."/>
            <person name="Budak H."/>
            <person name="Gulick P.J."/>
            <person name="Galiba G."/>
            <person name="Kalapos B."/>
            <person name="Nelson D.R."/>
            <person name="Li P."/>
            <person name="You F.M."/>
            <person name="Luo M.C."/>
            <person name="Dvorak J."/>
        </authorList>
    </citation>
    <scope>NUCLEOTIDE SEQUENCE [LARGE SCALE GENOMIC DNA]</scope>
    <source>
        <strain evidence="1">cv. AL8/78</strain>
    </source>
</reference>
<reference evidence="2" key="2">
    <citation type="journal article" date="2017" name="Nat. Plants">
        <title>The Aegilops tauschii genome reveals multiple impacts of transposons.</title>
        <authorList>
            <person name="Zhao G."/>
            <person name="Zou C."/>
            <person name="Li K."/>
            <person name="Wang K."/>
            <person name="Li T."/>
            <person name="Gao L."/>
            <person name="Zhang X."/>
            <person name="Wang H."/>
            <person name="Yang Z."/>
            <person name="Liu X."/>
            <person name="Jiang W."/>
            <person name="Mao L."/>
            <person name="Kong X."/>
            <person name="Jiao Y."/>
            <person name="Jia J."/>
        </authorList>
    </citation>
    <scope>NUCLEOTIDE SEQUENCE [LARGE SCALE GENOMIC DNA]</scope>
    <source>
        <strain evidence="2">cv. AL8/78</strain>
    </source>
</reference>
<protein>
    <submittedName>
        <fullName evidence="1">Uncharacterized protein</fullName>
    </submittedName>
</protein>
<dbReference type="Proteomes" id="UP000015105">
    <property type="component" value="Chromosome 7D"/>
</dbReference>
<keyword evidence="2" id="KW-1185">Reference proteome</keyword>
<evidence type="ECO:0000313" key="1">
    <source>
        <dbReference type="EnsemblPlants" id="AET7Gv21290000.17"/>
    </source>
</evidence>
<sequence>QTSWISRRRRVAGRPPVCLGAGDGSGAPPATREEEVARIFLSVAVVPAPLRHAPRSLRKRRPIGKIQTSFHQRVQIASNTGEYVNLTEELLWNCAIIEWQIGDIYAQKQWKLVISIRRDGQRAYEEGYPGARTSIQITGILLVLQPIREKVVL</sequence>
<dbReference type="AlphaFoldDB" id="A0A453T8K7"/>
<dbReference type="Gramene" id="AET7Gv21290000.17">
    <property type="protein sequence ID" value="AET7Gv21290000.17"/>
    <property type="gene ID" value="AET7Gv21290000"/>
</dbReference>
<reference evidence="1" key="4">
    <citation type="submission" date="2019-03" db="UniProtKB">
        <authorList>
            <consortium name="EnsemblPlants"/>
        </authorList>
    </citation>
    <scope>IDENTIFICATION</scope>
</reference>
<evidence type="ECO:0000313" key="2">
    <source>
        <dbReference type="Proteomes" id="UP000015105"/>
    </source>
</evidence>
<organism evidence="1 2">
    <name type="scientific">Aegilops tauschii subsp. strangulata</name>
    <name type="common">Goatgrass</name>
    <dbReference type="NCBI Taxonomy" id="200361"/>
    <lineage>
        <taxon>Eukaryota</taxon>
        <taxon>Viridiplantae</taxon>
        <taxon>Streptophyta</taxon>
        <taxon>Embryophyta</taxon>
        <taxon>Tracheophyta</taxon>
        <taxon>Spermatophyta</taxon>
        <taxon>Magnoliopsida</taxon>
        <taxon>Liliopsida</taxon>
        <taxon>Poales</taxon>
        <taxon>Poaceae</taxon>
        <taxon>BOP clade</taxon>
        <taxon>Pooideae</taxon>
        <taxon>Triticodae</taxon>
        <taxon>Triticeae</taxon>
        <taxon>Triticinae</taxon>
        <taxon>Aegilops</taxon>
    </lineage>
</organism>
<accession>A0A453T8K7</accession>
<name>A0A453T8K7_AEGTS</name>
<proteinExistence type="predicted"/>
<reference evidence="1" key="3">
    <citation type="journal article" date="2017" name="Nature">
        <title>Genome sequence of the progenitor of the wheat D genome Aegilops tauschii.</title>
        <authorList>
            <person name="Luo M.C."/>
            <person name="Gu Y.Q."/>
            <person name="Puiu D."/>
            <person name="Wang H."/>
            <person name="Twardziok S.O."/>
            <person name="Deal K.R."/>
            <person name="Huo N."/>
            <person name="Zhu T."/>
            <person name="Wang L."/>
            <person name="Wang Y."/>
            <person name="McGuire P.E."/>
            <person name="Liu S."/>
            <person name="Long H."/>
            <person name="Ramasamy R.K."/>
            <person name="Rodriguez J.C."/>
            <person name="Van S.L."/>
            <person name="Yuan L."/>
            <person name="Wang Z."/>
            <person name="Xia Z."/>
            <person name="Xiao L."/>
            <person name="Anderson O.D."/>
            <person name="Ouyang S."/>
            <person name="Liang Y."/>
            <person name="Zimin A.V."/>
            <person name="Pertea G."/>
            <person name="Qi P."/>
            <person name="Bennetzen J.L."/>
            <person name="Dai X."/>
            <person name="Dawson M.W."/>
            <person name="Muller H.G."/>
            <person name="Kugler K."/>
            <person name="Rivarola-Duarte L."/>
            <person name="Spannagl M."/>
            <person name="Mayer K.F.X."/>
            <person name="Lu F.H."/>
            <person name="Bevan M.W."/>
            <person name="Leroy P."/>
            <person name="Li P."/>
            <person name="You F.M."/>
            <person name="Sun Q."/>
            <person name="Liu Z."/>
            <person name="Lyons E."/>
            <person name="Wicker T."/>
            <person name="Salzberg S.L."/>
            <person name="Devos K.M."/>
            <person name="Dvorak J."/>
        </authorList>
    </citation>
    <scope>NUCLEOTIDE SEQUENCE [LARGE SCALE GENOMIC DNA]</scope>
    <source>
        <strain evidence="1">cv. AL8/78</strain>
    </source>
</reference>
<reference evidence="2" key="1">
    <citation type="journal article" date="2014" name="Science">
        <title>Ancient hybridizations among the ancestral genomes of bread wheat.</title>
        <authorList>
            <consortium name="International Wheat Genome Sequencing Consortium,"/>
            <person name="Marcussen T."/>
            <person name="Sandve S.R."/>
            <person name="Heier L."/>
            <person name="Spannagl M."/>
            <person name="Pfeifer M."/>
            <person name="Jakobsen K.S."/>
            <person name="Wulff B.B."/>
            <person name="Steuernagel B."/>
            <person name="Mayer K.F."/>
            <person name="Olsen O.A."/>
        </authorList>
    </citation>
    <scope>NUCLEOTIDE SEQUENCE [LARGE SCALE GENOMIC DNA]</scope>
    <source>
        <strain evidence="2">cv. AL8/78</strain>
    </source>
</reference>